<reference evidence="2 3" key="1">
    <citation type="submission" date="2024-03" db="EMBL/GenBank/DDBJ databases">
        <title>The Genome Sequence of Enterococcus sp. DIV1094.</title>
        <authorList>
            <consortium name="The Broad Institute Genomics Platform"/>
            <consortium name="The Broad Institute Microbial Omics Core"/>
            <consortium name="The Broad Institute Genomic Center for Infectious Diseases"/>
            <person name="Earl A."/>
            <person name="Manson A."/>
            <person name="Gilmore M."/>
            <person name="Schwartman J."/>
            <person name="Shea T."/>
            <person name="Abouelleil A."/>
            <person name="Cao P."/>
            <person name="Chapman S."/>
            <person name="Cusick C."/>
            <person name="Young S."/>
            <person name="Neafsey D."/>
            <person name="Nusbaum C."/>
            <person name="Birren B."/>
        </authorList>
    </citation>
    <scope>NUCLEOTIDE SEQUENCE [LARGE SCALE GENOMIC DNA]</scope>
    <source>
        <strain evidence="2 3">DIV1094</strain>
    </source>
</reference>
<sequence length="168" mass="19133">MYLRKTTPNDLPRVMEIIDQAAAYLAEQRLPQWQGEQKPSEKQINKDIKRQESYVLIDEGVIVGTASLVAGIDPVYTAIDGKWEGEGEYLSIHRVALDQKIRGKKIGKQLLEHLLTVAAYQGVTDVRIDTFPTNQPMERTIYSAGFSYCGMIEFPFTHGERKAYQKRL</sequence>
<gene>
    <name evidence="2" type="ORF">DOK79_002653</name>
</gene>
<dbReference type="Pfam" id="PF00583">
    <property type="entry name" value="Acetyltransf_1"/>
    <property type="match status" value="1"/>
</dbReference>
<dbReference type="PANTHER" id="PTHR43617">
    <property type="entry name" value="L-AMINO ACID N-ACETYLTRANSFERASE"/>
    <property type="match status" value="1"/>
</dbReference>
<dbReference type="Proteomes" id="UP000664360">
    <property type="component" value="Chromosome"/>
</dbReference>
<evidence type="ECO:0000313" key="3">
    <source>
        <dbReference type="Proteomes" id="UP000664360"/>
    </source>
</evidence>
<dbReference type="Gene3D" id="3.40.630.30">
    <property type="match status" value="1"/>
</dbReference>
<dbReference type="InterPro" id="IPR016181">
    <property type="entry name" value="Acyl_CoA_acyltransferase"/>
</dbReference>
<protein>
    <recommendedName>
        <fullName evidence="1">N-acetyltransferase domain-containing protein</fullName>
    </recommendedName>
</protein>
<name>A0ABZ2T4H0_9ENTE</name>
<dbReference type="SUPFAM" id="SSF55729">
    <property type="entry name" value="Acyl-CoA N-acyltransferases (Nat)"/>
    <property type="match status" value="1"/>
</dbReference>
<dbReference type="CDD" id="cd04301">
    <property type="entry name" value="NAT_SF"/>
    <property type="match status" value="1"/>
</dbReference>
<proteinExistence type="predicted"/>
<dbReference type="PROSITE" id="PS51186">
    <property type="entry name" value="GNAT"/>
    <property type="match status" value="1"/>
</dbReference>
<organism evidence="2 3">
    <name type="scientific">Candidatus Enterococcus mangumiae</name>
    <dbReference type="NCBI Taxonomy" id="2230878"/>
    <lineage>
        <taxon>Bacteria</taxon>
        <taxon>Bacillati</taxon>
        <taxon>Bacillota</taxon>
        <taxon>Bacilli</taxon>
        <taxon>Lactobacillales</taxon>
        <taxon>Enterococcaceae</taxon>
        <taxon>Enterococcus</taxon>
    </lineage>
</organism>
<dbReference type="EMBL" id="CP147250">
    <property type="protein sequence ID" value="WYJ81069.1"/>
    <property type="molecule type" value="Genomic_DNA"/>
</dbReference>
<dbReference type="InterPro" id="IPR050276">
    <property type="entry name" value="MshD_Acetyltransferase"/>
</dbReference>
<dbReference type="PANTHER" id="PTHR43617:SF20">
    <property type="entry name" value="N-ALPHA-ACETYLTRANSFERASE RIMI"/>
    <property type="match status" value="1"/>
</dbReference>
<evidence type="ECO:0000259" key="1">
    <source>
        <dbReference type="PROSITE" id="PS51186"/>
    </source>
</evidence>
<keyword evidence="3" id="KW-1185">Reference proteome</keyword>
<evidence type="ECO:0000313" key="2">
    <source>
        <dbReference type="EMBL" id="WYJ81069.1"/>
    </source>
</evidence>
<accession>A0ABZ2T4H0</accession>
<dbReference type="InterPro" id="IPR000182">
    <property type="entry name" value="GNAT_dom"/>
</dbReference>
<feature type="domain" description="N-acetyltransferase" evidence="1">
    <location>
        <begin position="1"/>
        <end position="168"/>
    </location>
</feature>
<dbReference type="RefSeq" id="WP_206854172.1">
    <property type="nucleotide sequence ID" value="NZ_CP147250.1"/>
</dbReference>